<dbReference type="AlphaFoldDB" id="A0A3D2XCE9"/>
<dbReference type="Proteomes" id="UP000262969">
    <property type="component" value="Unassembled WGS sequence"/>
</dbReference>
<feature type="non-terminal residue" evidence="1">
    <location>
        <position position="208"/>
    </location>
</feature>
<comment type="caution">
    <text evidence="1">The sequence shown here is derived from an EMBL/GenBank/DDBJ whole genome shotgun (WGS) entry which is preliminary data.</text>
</comment>
<accession>A0A3D2XCE9</accession>
<protein>
    <submittedName>
        <fullName evidence="1">AraC family transcriptional regulator</fullName>
    </submittedName>
</protein>
<evidence type="ECO:0000313" key="2">
    <source>
        <dbReference type="Proteomes" id="UP000262969"/>
    </source>
</evidence>
<gene>
    <name evidence="1" type="ORF">DHW61_17510</name>
</gene>
<sequence>MEVIRIGSNGTHDKNFKVSRPNGYPFYLFLLIKTPALFEIDGKEIIAESSSAIIYDIDFPQQYSSYSNTYINDWIHFKSDAGTDYFNSLHIPLNTVIKIYDDTFVCELIRLMSNEYYSMNTKKEKTMTLLLQTMFVKLSEVISNCNSKKYINPHYAELVRLREEIYSNPEMQWRVDMLADRMNMCNTYLQKIYKKTFGISCVADVIEC</sequence>
<name>A0A3D2XCE9_9FIRM</name>
<evidence type="ECO:0000313" key="1">
    <source>
        <dbReference type="EMBL" id="HCL04175.1"/>
    </source>
</evidence>
<organism evidence="1 2">
    <name type="scientific">Lachnoclostridium phytofermentans</name>
    <dbReference type="NCBI Taxonomy" id="66219"/>
    <lineage>
        <taxon>Bacteria</taxon>
        <taxon>Bacillati</taxon>
        <taxon>Bacillota</taxon>
        <taxon>Clostridia</taxon>
        <taxon>Lachnospirales</taxon>
        <taxon>Lachnospiraceae</taxon>
    </lineage>
</organism>
<reference evidence="1 2" key="1">
    <citation type="journal article" date="2018" name="Nat. Biotechnol.">
        <title>A standardized bacterial taxonomy based on genome phylogeny substantially revises the tree of life.</title>
        <authorList>
            <person name="Parks D.H."/>
            <person name="Chuvochina M."/>
            <person name="Waite D.W."/>
            <person name="Rinke C."/>
            <person name="Skarshewski A."/>
            <person name="Chaumeil P.A."/>
            <person name="Hugenholtz P."/>
        </authorList>
    </citation>
    <scope>NUCLEOTIDE SEQUENCE [LARGE SCALE GENOMIC DNA]</scope>
    <source>
        <strain evidence="1">UBA11728</strain>
    </source>
</reference>
<dbReference type="EMBL" id="DPVV01000571">
    <property type="protein sequence ID" value="HCL04175.1"/>
    <property type="molecule type" value="Genomic_DNA"/>
</dbReference>
<proteinExistence type="predicted"/>